<name>A0A5P1ETV1_ASPOF</name>
<feature type="transmembrane region" description="Helical" evidence="2">
    <location>
        <begin position="202"/>
        <end position="221"/>
    </location>
</feature>
<keyword evidence="4" id="KW-1185">Reference proteome</keyword>
<dbReference type="InterPro" id="IPR039672">
    <property type="entry name" value="MFS_2"/>
</dbReference>
<comment type="similarity">
    <text evidence="1">Belongs to the major facilitator superfamily.</text>
</comment>
<feature type="transmembrane region" description="Helical" evidence="2">
    <location>
        <begin position="377"/>
        <end position="398"/>
    </location>
</feature>
<gene>
    <name evidence="3" type="ORF">A4U43_C05F23270</name>
</gene>
<dbReference type="SUPFAM" id="SSF103473">
    <property type="entry name" value="MFS general substrate transporter"/>
    <property type="match status" value="1"/>
</dbReference>
<feature type="transmembrane region" description="Helical" evidence="2">
    <location>
        <begin position="89"/>
        <end position="109"/>
    </location>
</feature>
<dbReference type="FunFam" id="1.20.1250.20:FF:000267">
    <property type="entry name" value="AT3g60070/T2O9_50"/>
    <property type="match status" value="1"/>
</dbReference>
<evidence type="ECO:0000256" key="1">
    <source>
        <dbReference type="ARBA" id="ARBA00008335"/>
    </source>
</evidence>
<dbReference type="OMA" id="CEKIGYG"/>
<reference evidence="4" key="1">
    <citation type="journal article" date="2017" name="Nat. Commun.">
        <title>The asparagus genome sheds light on the origin and evolution of a young Y chromosome.</title>
        <authorList>
            <person name="Harkess A."/>
            <person name="Zhou J."/>
            <person name="Xu C."/>
            <person name="Bowers J.E."/>
            <person name="Van der Hulst R."/>
            <person name="Ayyampalayam S."/>
            <person name="Mercati F."/>
            <person name="Riccardi P."/>
            <person name="McKain M.R."/>
            <person name="Kakrana A."/>
            <person name="Tang H."/>
            <person name="Ray J."/>
            <person name="Groenendijk J."/>
            <person name="Arikit S."/>
            <person name="Mathioni S.M."/>
            <person name="Nakano M."/>
            <person name="Shan H."/>
            <person name="Telgmann-Rauber A."/>
            <person name="Kanno A."/>
            <person name="Yue Z."/>
            <person name="Chen H."/>
            <person name="Li W."/>
            <person name="Chen Y."/>
            <person name="Xu X."/>
            <person name="Zhang Y."/>
            <person name="Luo S."/>
            <person name="Chen H."/>
            <person name="Gao J."/>
            <person name="Mao Z."/>
            <person name="Pires J.C."/>
            <person name="Luo M."/>
            <person name="Kudrna D."/>
            <person name="Wing R.A."/>
            <person name="Meyers B.C."/>
            <person name="Yi K."/>
            <person name="Kong H."/>
            <person name="Lavrijsen P."/>
            <person name="Sunseri F."/>
            <person name="Falavigna A."/>
            <person name="Ye Y."/>
            <person name="Leebens-Mack J.H."/>
            <person name="Chen G."/>
        </authorList>
    </citation>
    <scope>NUCLEOTIDE SEQUENCE [LARGE SCALE GENOMIC DNA]</scope>
    <source>
        <strain evidence="4">cv. DH0086</strain>
    </source>
</reference>
<evidence type="ECO:0000313" key="3">
    <source>
        <dbReference type="EMBL" id="ONK69468.1"/>
    </source>
</evidence>
<feature type="transmembrane region" description="Helical" evidence="2">
    <location>
        <begin position="316"/>
        <end position="335"/>
    </location>
</feature>
<evidence type="ECO:0000313" key="4">
    <source>
        <dbReference type="Proteomes" id="UP000243459"/>
    </source>
</evidence>
<dbReference type="Proteomes" id="UP000243459">
    <property type="component" value="Chromosome 5"/>
</dbReference>
<evidence type="ECO:0008006" key="5">
    <source>
        <dbReference type="Google" id="ProtNLM"/>
    </source>
</evidence>
<dbReference type="Gene3D" id="1.20.1250.20">
    <property type="entry name" value="MFS general substrate transporter like domains"/>
    <property type="match status" value="1"/>
</dbReference>
<dbReference type="PANTHER" id="PTHR11328">
    <property type="entry name" value="MAJOR FACILITATOR SUPERFAMILY DOMAIN-CONTAINING PROTEIN"/>
    <property type="match status" value="1"/>
</dbReference>
<feature type="transmembrane region" description="Helical" evidence="2">
    <location>
        <begin position="248"/>
        <end position="275"/>
    </location>
</feature>
<dbReference type="GO" id="GO:0005886">
    <property type="term" value="C:plasma membrane"/>
    <property type="evidence" value="ECO:0007669"/>
    <property type="project" value="TreeGrafter"/>
</dbReference>
<dbReference type="Pfam" id="PF13347">
    <property type="entry name" value="MFS_2"/>
    <property type="match status" value="1"/>
</dbReference>
<accession>A0A5P1ETV1</accession>
<keyword evidence="2" id="KW-0812">Transmembrane</keyword>
<dbReference type="AlphaFoldDB" id="A0A5P1ETV1"/>
<dbReference type="InterPro" id="IPR036259">
    <property type="entry name" value="MFS_trans_sf"/>
</dbReference>
<organism evidence="3 4">
    <name type="scientific">Asparagus officinalis</name>
    <name type="common">Garden asparagus</name>
    <dbReference type="NCBI Taxonomy" id="4686"/>
    <lineage>
        <taxon>Eukaryota</taxon>
        <taxon>Viridiplantae</taxon>
        <taxon>Streptophyta</taxon>
        <taxon>Embryophyta</taxon>
        <taxon>Tracheophyta</taxon>
        <taxon>Spermatophyta</taxon>
        <taxon>Magnoliopsida</taxon>
        <taxon>Liliopsida</taxon>
        <taxon>Asparagales</taxon>
        <taxon>Asparagaceae</taxon>
        <taxon>Asparagoideae</taxon>
        <taxon>Asparagus</taxon>
    </lineage>
</organism>
<protein>
    <recommendedName>
        <fullName evidence="5">Major facilitator superfamily (MFS) profile domain-containing protein</fullName>
    </recommendedName>
</protein>
<proteinExistence type="inferred from homology"/>
<dbReference type="OrthoDB" id="1730117at2759"/>
<feature type="transmembrane region" description="Helical" evidence="2">
    <location>
        <begin position="121"/>
        <end position="140"/>
    </location>
</feature>
<feature type="transmembrane region" description="Helical" evidence="2">
    <location>
        <begin position="168"/>
        <end position="190"/>
    </location>
</feature>
<feature type="transmembrane region" description="Helical" evidence="2">
    <location>
        <begin position="287"/>
        <end position="304"/>
    </location>
</feature>
<feature type="transmembrane region" description="Helical" evidence="2">
    <location>
        <begin position="419"/>
        <end position="442"/>
    </location>
</feature>
<dbReference type="PANTHER" id="PTHR11328:SF28">
    <property type="entry name" value="MAJOR FACILITATOR SUPERFAMILY DOMAIN-CONTAINING PROTEIN 12"/>
    <property type="match status" value="1"/>
</dbReference>
<dbReference type="GO" id="GO:0015293">
    <property type="term" value="F:symporter activity"/>
    <property type="evidence" value="ECO:0007669"/>
    <property type="project" value="InterPro"/>
</dbReference>
<keyword evidence="2" id="KW-1133">Transmembrane helix</keyword>
<dbReference type="Gramene" id="ONK69468">
    <property type="protein sequence ID" value="ONK69468"/>
    <property type="gene ID" value="A4U43_C05F23270"/>
</dbReference>
<feature type="transmembrane region" description="Helical" evidence="2">
    <location>
        <begin position="342"/>
        <end position="365"/>
    </location>
</feature>
<keyword evidence="2" id="KW-0472">Membrane</keyword>
<dbReference type="EMBL" id="CM007385">
    <property type="protein sequence ID" value="ONK69468.1"/>
    <property type="molecule type" value="Genomic_DNA"/>
</dbReference>
<sequence length="458" mass="50162">MVDETGNESSDEALNAVPLGRLAVLYYGVGHMLNDITSACWFTYLLVFLTDIGLSPRDASIVMLSGQVADAFTTVFAGELIDRFGHFKLWHAGGSILVAISFSSVFGGCLPCKIYGISSSLLQTIGYSIFASIFNIGWAATQVSHMSMVNCITPNPTSRVALASCRNAFTMVANLSLYAVALVVFSIYGAKASADIKTQYRWIAYFCIFVGCCFVGIFLIGTNEPDLKLQMKLERPTKIAWSHWFRKILYYQVAVVYMLIRLVTNVSQALLAFYVIDDLQMSHSSKAVVPGIIYICSFITSVILQEMRWSGWRLKIFFTAGAIVWIFCGVGVFILPSNMHNLMYILSVAIGIANALMMVTGISMQSILVGQDLNGCAFVYGSLSFLDKLSCGIALYVLESYQDPDRSTGPLSMRHGFSVNRYGLGLVPASCALLSALVTYSMDLSSGRSRPLIEPLLV</sequence>
<evidence type="ECO:0000256" key="2">
    <source>
        <dbReference type="SAM" id="Phobius"/>
    </source>
</evidence>
<dbReference type="GO" id="GO:0008643">
    <property type="term" value="P:carbohydrate transport"/>
    <property type="evidence" value="ECO:0007669"/>
    <property type="project" value="InterPro"/>
</dbReference>